<evidence type="ECO:0000313" key="1">
    <source>
        <dbReference type="EMBL" id="GAA4357972.1"/>
    </source>
</evidence>
<gene>
    <name evidence="1" type="ORF">GCM10023185_23090</name>
</gene>
<comment type="caution">
    <text evidence="1">The sequence shown here is derived from an EMBL/GenBank/DDBJ whole genome shotgun (WGS) entry which is preliminary data.</text>
</comment>
<organism evidence="1 2">
    <name type="scientific">Hymenobacter saemangeumensis</name>
    <dbReference type="NCBI Taxonomy" id="1084522"/>
    <lineage>
        <taxon>Bacteria</taxon>
        <taxon>Pseudomonadati</taxon>
        <taxon>Bacteroidota</taxon>
        <taxon>Cytophagia</taxon>
        <taxon>Cytophagales</taxon>
        <taxon>Hymenobacteraceae</taxon>
        <taxon>Hymenobacter</taxon>
    </lineage>
</organism>
<dbReference type="Proteomes" id="UP001501153">
    <property type="component" value="Unassembled WGS sequence"/>
</dbReference>
<accession>A0ABP8IGG3</accession>
<proteinExistence type="predicted"/>
<keyword evidence="2" id="KW-1185">Reference proteome</keyword>
<dbReference type="EMBL" id="BAABGZ010000026">
    <property type="protein sequence ID" value="GAA4357972.1"/>
    <property type="molecule type" value="Genomic_DNA"/>
</dbReference>
<reference evidence="2" key="1">
    <citation type="journal article" date="2019" name="Int. J. Syst. Evol. Microbiol.">
        <title>The Global Catalogue of Microorganisms (GCM) 10K type strain sequencing project: providing services to taxonomists for standard genome sequencing and annotation.</title>
        <authorList>
            <consortium name="The Broad Institute Genomics Platform"/>
            <consortium name="The Broad Institute Genome Sequencing Center for Infectious Disease"/>
            <person name="Wu L."/>
            <person name="Ma J."/>
        </authorList>
    </citation>
    <scope>NUCLEOTIDE SEQUENCE [LARGE SCALE GENOMIC DNA]</scope>
    <source>
        <strain evidence="2">JCM 17923</strain>
    </source>
</reference>
<sequence length="42" mass="4986">MSYVELAKLYCDAKEMDVRRQKLLKLEGEIVTSLPVLDYRMH</sequence>
<name>A0ABP8IGG3_9BACT</name>
<evidence type="ECO:0000313" key="2">
    <source>
        <dbReference type="Proteomes" id="UP001501153"/>
    </source>
</evidence>
<protein>
    <submittedName>
        <fullName evidence="1">Uncharacterized protein</fullName>
    </submittedName>
</protein>